<dbReference type="EMBL" id="PYGA01000013">
    <property type="protein sequence ID" value="PSK96028.1"/>
    <property type="molecule type" value="Genomic_DNA"/>
</dbReference>
<evidence type="ECO:0000313" key="3">
    <source>
        <dbReference type="Proteomes" id="UP000240542"/>
    </source>
</evidence>
<dbReference type="AlphaFoldDB" id="A0A2P8DFN7"/>
<dbReference type="Proteomes" id="UP000240542">
    <property type="component" value="Unassembled WGS sequence"/>
</dbReference>
<keyword evidence="3" id="KW-1185">Reference proteome</keyword>
<comment type="caution">
    <text evidence="2">The sequence shown here is derived from an EMBL/GenBank/DDBJ whole genome shotgun (WGS) entry which is preliminary data.</text>
</comment>
<protein>
    <submittedName>
        <fullName evidence="2">Uncharacterized protein</fullName>
    </submittedName>
</protein>
<proteinExistence type="predicted"/>
<sequence>MNRNTYTSLAVALLPVETAALLTTAWALGGVSATINATAAALGTFGASAGAVATVAASAVTAAVLVALVRWVRRVRAADRHTLTAHSRVSSPT</sequence>
<feature type="transmembrane region" description="Helical" evidence="1">
    <location>
        <begin position="49"/>
        <end position="72"/>
    </location>
</feature>
<keyword evidence="1" id="KW-0472">Membrane</keyword>
<keyword evidence="1" id="KW-1133">Transmembrane helix</keyword>
<organism evidence="2 3">
    <name type="scientific">Murinocardiopsis flavida</name>
    <dbReference type="NCBI Taxonomy" id="645275"/>
    <lineage>
        <taxon>Bacteria</taxon>
        <taxon>Bacillati</taxon>
        <taxon>Actinomycetota</taxon>
        <taxon>Actinomycetes</taxon>
        <taxon>Streptosporangiales</taxon>
        <taxon>Nocardiopsidaceae</taxon>
        <taxon>Murinocardiopsis</taxon>
    </lineage>
</organism>
<evidence type="ECO:0000256" key="1">
    <source>
        <dbReference type="SAM" id="Phobius"/>
    </source>
</evidence>
<gene>
    <name evidence="2" type="ORF">CLV63_113191</name>
</gene>
<evidence type="ECO:0000313" key="2">
    <source>
        <dbReference type="EMBL" id="PSK96028.1"/>
    </source>
</evidence>
<accession>A0A2P8DFN7</accession>
<name>A0A2P8DFN7_9ACTN</name>
<keyword evidence="1" id="KW-0812">Transmembrane</keyword>
<reference evidence="2 3" key="1">
    <citation type="submission" date="2018-03" db="EMBL/GenBank/DDBJ databases">
        <title>Genomic Encyclopedia of Archaeal and Bacterial Type Strains, Phase II (KMG-II): from individual species to whole genera.</title>
        <authorList>
            <person name="Goeker M."/>
        </authorList>
    </citation>
    <scope>NUCLEOTIDE SEQUENCE [LARGE SCALE GENOMIC DNA]</scope>
    <source>
        <strain evidence="2 3">DSM 45312</strain>
    </source>
</reference>
<dbReference type="RefSeq" id="WP_106584468.1">
    <property type="nucleotide sequence ID" value="NZ_PYGA01000013.1"/>
</dbReference>